<dbReference type="SMART" id="SM01120">
    <property type="entry name" value="Dak2"/>
    <property type="match status" value="1"/>
</dbReference>
<organism evidence="4 5">
    <name type="scientific">Fusobacterium periodonticum 1_1_41FAA</name>
    <dbReference type="NCBI Taxonomy" id="469621"/>
    <lineage>
        <taxon>Bacteria</taxon>
        <taxon>Fusobacteriati</taxon>
        <taxon>Fusobacteriota</taxon>
        <taxon>Fusobacteriia</taxon>
        <taxon>Fusobacteriales</taxon>
        <taxon>Fusobacteriaceae</taxon>
        <taxon>Fusobacterium</taxon>
    </lineage>
</organism>
<gene>
    <name evidence="4" type="ORF">HMPREF0400_01916</name>
</gene>
<dbReference type="Gene3D" id="1.25.40.340">
    <property type="match status" value="1"/>
</dbReference>
<evidence type="ECO:0000256" key="1">
    <source>
        <dbReference type="ARBA" id="ARBA00022679"/>
    </source>
</evidence>
<feature type="domain" description="DhaL" evidence="3">
    <location>
        <begin position="40"/>
        <end position="240"/>
    </location>
</feature>
<dbReference type="GO" id="GO:0019563">
    <property type="term" value="P:glycerol catabolic process"/>
    <property type="evidence" value="ECO:0007669"/>
    <property type="project" value="TreeGrafter"/>
</dbReference>
<keyword evidence="1" id="KW-0808">Transferase</keyword>
<dbReference type="GO" id="GO:0004371">
    <property type="term" value="F:glycerone kinase activity"/>
    <property type="evidence" value="ECO:0007669"/>
    <property type="project" value="InterPro"/>
</dbReference>
<dbReference type="NCBIfam" id="TIGR02365">
    <property type="entry name" value="dha_L_ycgS"/>
    <property type="match status" value="1"/>
</dbReference>
<dbReference type="FunFam" id="1.25.40.340:FF:000002">
    <property type="entry name" value="Dihydroxyacetone kinase, L subunit"/>
    <property type="match status" value="1"/>
</dbReference>
<dbReference type="EMBL" id="GG770385">
    <property type="protein sequence ID" value="EFG27509.2"/>
    <property type="molecule type" value="Genomic_DNA"/>
</dbReference>
<dbReference type="InterPro" id="IPR036117">
    <property type="entry name" value="DhaL_dom_sf"/>
</dbReference>
<dbReference type="SUPFAM" id="SSF101473">
    <property type="entry name" value="DhaL-like"/>
    <property type="match status" value="1"/>
</dbReference>
<keyword evidence="2 4" id="KW-0418">Kinase</keyword>
<evidence type="ECO:0000256" key="2">
    <source>
        <dbReference type="ARBA" id="ARBA00022777"/>
    </source>
</evidence>
<dbReference type="InterPro" id="IPR004007">
    <property type="entry name" value="DhaL_dom"/>
</dbReference>
<dbReference type="PANTHER" id="PTHR28629:SF4">
    <property type="entry name" value="TRIOKINASE_FMN CYCLASE"/>
    <property type="match status" value="1"/>
</dbReference>
<dbReference type="PANTHER" id="PTHR28629">
    <property type="entry name" value="TRIOKINASE/FMN CYCLASE"/>
    <property type="match status" value="1"/>
</dbReference>
<sequence length="242" mass="26890">MFQELHKGSLNNNGHRSSFTKNFRMYLTKKEKERGKGRDKMFLEIIEKISDEIIKNEDYLTELDREIGDGDHGVNLARGFTEIKNQLANFKTLAVSDVFTKMGMILLTKVGGASGAIYGTAFMSSGTFLKGKTDFDNQAFLGTLNAMIEGIQKRGKAVLGEKTMLDTIIPTYNFLEKSFNDGKSLKDIKSEVIEVAKNSMEVTKDIVATKGRASYLGERSVGHIDPGAMSSYLMIKVVCENL</sequence>
<evidence type="ECO:0000259" key="3">
    <source>
        <dbReference type="PROSITE" id="PS51480"/>
    </source>
</evidence>
<evidence type="ECO:0000313" key="4">
    <source>
        <dbReference type="EMBL" id="EFG27509.2"/>
    </source>
</evidence>
<dbReference type="InterPro" id="IPR050861">
    <property type="entry name" value="Dihydroxyacetone_Kinase"/>
</dbReference>
<protein>
    <submittedName>
        <fullName evidence="4">Dihydroxyacetone kinase, L subunit</fullName>
    </submittedName>
</protein>
<reference evidence="4 5" key="1">
    <citation type="submission" date="2010-03" db="EMBL/GenBank/DDBJ databases">
        <title>The Genome Sequence of Fusobacterium sp. 1_1_41FAA.</title>
        <authorList>
            <consortium name="The Broad Institute Genome Sequencing Platform"/>
            <person name="Ward D."/>
            <person name="Earl A."/>
            <person name="Feldgarden M."/>
            <person name="Gevers D."/>
            <person name="Young S.K."/>
            <person name="Zeng Q."/>
            <person name="Koehrsen M."/>
            <person name="Alvarado L."/>
            <person name="Berlin A."/>
            <person name="Borenstein D."/>
            <person name="Chapman S."/>
            <person name="Chen Z."/>
            <person name="Engels R."/>
            <person name="Freedman E."/>
            <person name="Gellesch M."/>
            <person name="Goldberg J."/>
            <person name="Griggs A."/>
            <person name="Gujja S."/>
            <person name="Heilman E."/>
            <person name="Heiman D."/>
            <person name="Hepburn T."/>
            <person name="Howarth C."/>
            <person name="Jen D."/>
            <person name="Larson L."/>
            <person name="Mehta T."/>
            <person name="Park D."/>
            <person name="Pearson M."/>
            <person name="Richards J."/>
            <person name="Roberts A."/>
            <person name="Saif S."/>
            <person name="Shea T."/>
            <person name="Shenoy N."/>
            <person name="Sisk P."/>
            <person name="Stolte C."/>
            <person name="Sykes S."/>
            <person name="Walk T."/>
            <person name="White J."/>
            <person name="Yandava C."/>
            <person name="Strauss J.C."/>
            <person name="Ambrose C.E."/>
            <person name="Allen-Vercoe E."/>
            <person name="Haas B."/>
            <person name="Henn M.R."/>
            <person name="Nusbaum C."/>
            <person name="Birren B."/>
        </authorList>
    </citation>
    <scope>NUCLEOTIDE SEQUENCE [LARGE SCALE GENOMIC DNA]</scope>
    <source>
        <strain evidence="4 5">1_1_41FAA</strain>
    </source>
</reference>
<proteinExistence type="predicted"/>
<dbReference type="PROSITE" id="PS51480">
    <property type="entry name" value="DHAL"/>
    <property type="match status" value="1"/>
</dbReference>
<dbReference type="InterPro" id="IPR012737">
    <property type="entry name" value="DhaK_L_YcgS"/>
</dbReference>
<dbReference type="Proteomes" id="UP000003964">
    <property type="component" value="Unassembled WGS sequence"/>
</dbReference>
<evidence type="ECO:0000313" key="5">
    <source>
        <dbReference type="Proteomes" id="UP000003964"/>
    </source>
</evidence>
<dbReference type="Pfam" id="PF02734">
    <property type="entry name" value="Dak2"/>
    <property type="match status" value="1"/>
</dbReference>
<name>D6LJ84_9FUSO</name>
<dbReference type="GO" id="GO:0005829">
    <property type="term" value="C:cytosol"/>
    <property type="evidence" value="ECO:0007669"/>
    <property type="project" value="TreeGrafter"/>
</dbReference>
<accession>D6LJ84</accession>
<dbReference type="AlphaFoldDB" id="D6LJ84"/>